<keyword evidence="2" id="KW-1185">Reference proteome</keyword>
<organism evidence="1 2">
    <name type="scientific">Nocardia transvalensis</name>
    <dbReference type="NCBI Taxonomy" id="37333"/>
    <lineage>
        <taxon>Bacteria</taxon>
        <taxon>Bacillati</taxon>
        <taxon>Actinomycetota</taxon>
        <taxon>Actinomycetes</taxon>
        <taxon>Mycobacteriales</taxon>
        <taxon>Nocardiaceae</taxon>
        <taxon>Nocardia</taxon>
    </lineage>
</organism>
<reference evidence="1 2" key="1">
    <citation type="submission" date="2020-08" db="EMBL/GenBank/DDBJ databases">
        <title>Sequencing the genomes of 1000 actinobacteria strains.</title>
        <authorList>
            <person name="Klenk H.-P."/>
        </authorList>
    </citation>
    <scope>NUCLEOTIDE SEQUENCE [LARGE SCALE GENOMIC DNA]</scope>
    <source>
        <strain evidence="1 2">DSM 43582</strain>
    </source>
</reference>
<dbReference type="Proteomes" id="UP000540412">
    <property type="component" value="Unassembled WGS sequence"/>
</dbReference>
<dbReference type="EMBL" id="JACHIT010000002">
    <property type="protein sequence ID" value="MBB5916886.1"/>
    <property type="molecule type" value="Genomic_DNA"/>
</dbReference>
<evidence type="ECO:0000313" key="2">
    <source>
        <dbReference type="Proteomes" id="UP000540412"/>
    </source>
</evidence>
<comment type="caution">
    <text evidence="1">The sequence shown here is derived from an EMBL/GenBank/DDBJ whole genome shotgun (WGS) entry which is preliminary data.</text>
</comment>
<evidence type="ECO:0000313" key="1">
    <source>
        <dbReference type="EMBL" id="MBB5916886.1"/>
    </source>
</evidence>
<dbReference type="RefSeq" id="WP_040748307.1">
    <property type="nucleotide sequence ID" value="NZ_JACHIT010000002.1"/>
</dbReference>
<protein>
    <submittedName>
        <fullName evidence="1">Uncharacterized protein</fullName>
    </submittedName>
</protein>
<dbReference type="AlphaFoldDB" id="A0A7W9PIP5"/>
<name>A0A7W9PIP5_9NOCA</name>
<accession>A0A7W9PIP5</accession>
<proteinExistence type="predicted"/>
<gene>
    <name evidence="1" type="ORF">BJY24_005798</name>
</gene>
<sequence>MLITMDGSHRRKPDPVGVRSLLALPAGSLGTVAGHPFGDPDIGSRKTVAFWRIDQSGGEPAALVAYEIGDVASVLSPLRHEGAVLGRVTATGVVDMLGGVARDDTETLTARLAALPVGAMVLSDASGSFTSGTETASLAFKSRRGWRISDGLDGADTLDGFLALTPVDPEAAERNMVYLHGAVLLMPILVTVACPRCGEPWGADPPGRSRMTVERELQICSRCGTDEAARDAARLPPIEPSAWPVAGGMDWGSVASG</sequence>